<accession>A0A0W0VUD7</accession>
<evidence type="ECO:0000313" key="2">
    <source>
        <dbReference type="Proteomes" id="UP000054869"/>
    </source>
</evidence>
<organism evidence="1 2">
    <name type="scientific">Legionella lansingensis</name>
    <dbReference type="NCBI Taxonomy" id="45067"/>
    <lineage>
        <taxon>Bacteria</taxon>
        <taxon>Pseudomonadati</taxon>
        <taxon>Pseudomonadota</taxon>
        <taxon>Gammaproteobacteria</taxon>
        <taxon>Legionellales</taxon>
        <taxon>Legionellaceae</taxon>
        <taxon>Legionella</taxon>
    </lineage>
</organism>
<dbReference type="EMBL" id="LNYI01000011">
    <property type="protein sequence ID" value="KTD23840.1"/>
    <property type="molecule type" value="Genomic_DNA"/>
</dbReference>
<dbReference type="OrthoDB" id="5648135at2"/>
<name>A0A0W0VUD7_9GAMM</name>
<dbReference type="GO" id="GO:0008374">
    <property type="term" value="F:O-acyltransferase activity"/>
    <property type="evidence" value="ECO:0007669"/>
    <property type="project" value="InterPro"/>
</dbReference>
<dbReference type="Pfam" id="PF02450">
    <property type="entry name" value="LCAT"/>
    <property type="match status" value="1"/>
</dbReference>
<dbReference type="SUPFAM" id="SSF53474">
    <property type="entry name" value="alpha/beta-Hydrolases"/>
    <property type="match status" value="1"/>
</dbReference>
<gene>
    <name evidence="1" type="ORF">Llan_0621</name>
</gene>
<keyword evidence="2" id="KW-1185">Reference proteome</keyword>
<sequence length="345" mass="38397">MRSAFWKMLKDYQPVSTTGVLAHTYYWLTWLGSGDFVYKNPNFKPPETEDPSLKQGIVIYCVYGTADQPGSFARIASRLLAEGVPDYVSEIHLVAFDHRYQGKGIRYFSKKLIEKIKTNGHSHVIFMGHSRGGIIIADATEYRAAAEGIKVHGVVSICAPHGGSPLAIQPLSLFSTSVEEMQINSSFLARLNKKISQSENNYFFVAVEEDAIVPPEATFVEGYVEKHPESRLILNRHGHLSIMSSRRLVRHLGEKLFEFGATLFPQSKSDLNVTTVSGKEEIDEWIDITGDDSGEHLFEVALSPQNKSDLNGDDAIPEKAEIEGEWVDVTGDDDFAADRLPSMSK</sequence>
<reference evidence="1 2" key="1">
    <citation type="submission" date="2015-11" db="EMBL/GenBank/DDBJ databases">
        <title>Genomic analysis of 38 Legionella species identifies large and diverse effector repertoires.</title>
        <authorList>
            <person name="Burstein D."/>
            <person name="Amaro F."/>
            <person name="Zusman T."/>
            <person name="Lifshitz Z."/>
            <person name="Cohen O."/>
            <person name="Gilbert J.A."/>
            <person name="Pupko T."/>
            <person name="Shuman H.A."/>
            <person name="Segal G."/>
        </authorList>
    </citation>
    <scope>NUCLEOTIDE SEQUENCE [LARGE SCALE GENOMIC DNA]</scope>
    <source>
        <strain evidence="1 2">ATCC 49751</strain>
    </source>
</reference>
<dbReference type="InterPro" id="IPR029058">
    <property type="entry name" value="AB_hydrolase_fold"/>
</dbReference>
<comment type="caution">
    <text evidence="1">The sequence shown here is derived from an EMBL/GenBank/DDBJ whole genome shotgun (WGS) entry which is preliminary data.</text>
</comment>
<dbReference type="GO" id="GO:0006629">
    <property type="term" value="P:lipid metabolic process"/>
    <property type="evidence" value="ECO:0007669"/>
    <property type="project" value="InterPro"/>
</dbReference>
<dbReference type="PATRIC" id="fig|45067.4.peg.647"/>
<dbReference type="eggNOG" id="COG1075">
    <property type="taxonomic scope" value="Bacteria"/>
</dbReference>
<dbReference type="STRING" id="45067.Llan_0621"/>
<proteinExistence type="predicted"/>
<dbReference type="InterPro" id="IPR003386">
    <property type="entry name" value="LACT/PDAT_acylTrfase"/>
</dbReference>
<protein>
    <submittedName>
        <fullName evidence="1">Putative lipase</fullName>
    </submittedName>
</protein>
<dbReference type="AlphaFoldDB" id="A0A0W0VUD7"/>
<evidence type="ECO:0000313" key="1">
    <source>
        <dbReference type="EMBL" id="KTD23840.1"/>
    </source>
</evidence>
<dbReference type="Gene3D" id="3.40.50.1820">
    <property type="entry name" value="alpha/beta hydrolase"/>
    <property type="match status" value="1"/>
</dbReference>
<dbReference type="RefSeq" id="WP_157737125.1">
    <property type="nucleotide sequence ID" value="NZ_CAAAJD010000001.1"/>
</dbReference>
<dbReference type="Proteomes" id="UP000054869">
    <property type="component" value="Unassembled WGS sequence"/>
</dbReference>